<dbReference type="GO" id="GO:0005886">
    <property type="term" value="C:plasma membrane"/>
    <property type="evidence" value="ECO:0007669"/>
    <property type="project" value="UniProtKB-SubCell"/>
</dbReference>
<dbReference type="InterPro" id="IPR052518">
    <property type="entry name" value="CHR_Transporter"/>
</dbReference>
<evidence type="ECO:0000313" key="8">
    <source>
        <dbReference type="EMBL" id="TDR89690.1"/>
    </source>
</evidence>
<evidence type="ECO:0000256" key="7">
    <source>
        <dbReference type="SAM" id="Phobius"/>
    </source>
</evidence>
<name>A0A4R7BV44_9HYPH</name>
<organism evidence="8 9">
    <name type="scientific">Enterovirga rhinocerotis</name>
    <dbReference type="NCBI Taxonomy" id="1339210"/>
    <lineage>
        <taxon>Bacteria</taxon>
        <taxon>Pseudomonadati</taxon>
        <taxon>Pseudomonadota</taxon>
        <taxon>Alphaproteobacteria</taxon>
        <taxon>Hyphomicrobiales</taxon>
        <taxon>Methylobacteriaceae</taxon>
        <taxon>Enterovirga</taxon>
    </lineage>
</organism>
<keyword evidence="4 7" id="KW-0812">Transmembrane</keyword>
<dbReference type="GO" id="GO:0015109">
    <property type="term" value="F:chromate transmembrane transporter activity"/>
    <property type="evidence" value="ECO:0007669"/>
    <property type="project" value="InterPro"/>
</dbReference>
<keyword evidence="9" id="KW-1185">Reference proteome</keyword>
<comment type="caution">
    <text evidence="8">The sequence shown here is derived from an EMBL/GenBank/DDBJ whole genome shotgun (WGS) entry which is preliminary data.</text>
</comment>
<proteinExistence type="inferred from homology"/>
<keyword evidence="6 7" id="KW-0472">Membrane</keyword>
<dbReference type="RefSeq" id="WP_133770501.1">
    <property type="nucleotide sequence ID" value="NZ_SNZR01000013.1"/>
</dbReference>
<dbReference type="PANTHER" id="PTHR43663">
    <property type="entry name" value="CHROMATE TRANSPORT PROTEIN-RELATED"/>
    <property type="match status" value="1"/>
</dbReference>
<feature type="transmembrane region" description="Helical" evidence="7">
    <location>
        <begin position="112"/>
        <end position="131"/>
    </location>
</feature>
<reference evidence="8 9" key="1">
    <citation type="submission" date="2019-03" db="EMBL/GenBank/DDBJ databases">
        <title>Genomic Encyclopedia of Type Strains, Phase IV (KMG-IV): sequencing the most valuable type-strain genomes for metagenomic binning, comparative biology and taxonomic classification.</title>
        <authorList>
            <person name="Goeker M."/>
        </authorList>
    </citation>
    <scope>NUCLEOTIDE SEQUENCE [LARGE SCALE GENOMIC DNA]</scope>
    <source>
        <strain evidence="8 9">DSM 25903</strain>
    </source>
</reference>
<evidence type="ECO:0000313" key="9">
    <source>
        <dbReference type="Proteomes" id="UP000295122"/>
    </source>
</evidence>
<dbReference type="PANTHER" id="PTHR43663:SF1">
    <property type="entry name" value="CHROMATE TRANSPORTER"/>
    <property type="match status" value="1"/>
</dbReference>
<dbReference type="Pfam" id="PF02417">
    <property type="entry name" value="Chromate_transp"/>
    <property type="match status" value="1"/>
</dbReference>
<evidence type="ECO:0000256" key="6">
    <source>
        <dbReference type="ARBA" id="ARBA00023136"/>
    </source>
</evidence>
<keyword evidence="5 7" id="KW-1133">Transmembrane helix</keyword>
<evidence type="ECO:0000256" key="2">
    <source>
        <dbReference type="ARBA" id="ARBA00005262"/>
    </source>
</evidence>
<dbReference type="OrthoDB" id="556585at2"/>
<dbReference type="EMBL" id="SNZR01000013">
    <property type="protein sequence ID" value="TDR89690.1"/>
    <property type="molecule type" value="Genomic_DNA"/>
</dbReference>
<protein>
    <submittedName>
        <fullName evidence="8">Chromate transporter</fullName>
    </submittedName>
</protein>
<comment type="similarity">
    <text evidence="2">Belongs to the chromate ion transporter (CHR) (TC 2.A.51) family.</text>
</comment>
<accession>A0A4R7BV44</accession>
<feature type="transmembrane region" description="Helical" evidence="7">
    <location>
        <begin position="50"/>
        <end position="70"/>
    </location>
</feature>
<sequence length="175" mass="18213">MTSLLLAQLAWRFFLIGFLAIGGANAVVPEMHRMVVETQGWMTNAEFAALFAIANAAPGPNVLIVTLIGWRVAGIPGALVATVAMVGPTSLLTYGVFHLWNRMKNAPWRPAVQNGLSAVTVGLIAATAWILTRATGTSSPLVAVAVVTAAVSYLTKINPLWCFGTAAALGAAGLL</sequence>
<keyword evidence="3" id="KW-1003">Cell membrane</keyword>
<dbReference type="Proteomes" id="UP000295122">
    <property type="component" value="Unassembled WGS sequence"/>
</dbReference>
<evidence type="ECO:0000256" key="4">
    <source>
        <dbReference type="ARBA" id="ARBA00022692"/>
    </source>
</evidence>
<evidence type="ECO:0000256" key="5">
    <source>
        <dbReference type="ARBA" id="ARBA00022989"/>
    </source>
</evidence>
<dbReference type="InterPro" id="IPR003370">
    <property type="entry name" value="Chromate_transpt"/>
</dbReference>
<evidence type="ECO:0000256" key="3">
    <source>
        <dbReference type="ARBA" id="ARBA00022475"/>
    </source>
</evidence>
<evidence type="ECO:0000256" key="1">
    <source>
        <dbReference type="ARBA" id="ARBA00004651"/>
    </source>
</evidence>
<gene>
    <name evidence="8" type="ORF">EV668_2525</name>
</gene>
<comment type="subcellular location">
    <subcellularLocation>
        <location evidence="1">Cell membrane</location>
        <topology evidence="1">Multi-pass membrane protein</topology>
    </subcellularLocation>
</comment>
<dbReference type="AlphaFoldDB" id="A0A4R7BV44"/>
<feature type="transmembrane region" description="Helical" evidence="7">
    <location>
        <begin position="77"/>
        <end position="100"/>
    </location>
</feature>